<reference evidence="3" key="2">
    <citation type="submission" date="2021-04" db="EMBL/GenBank/DDBJ databases">
        <authorList>
            <person name="Podell S."/>
        </authorList>
    </citation>
    <scope>NUCLEOTIDE SEQUENCE</scope>
    <source>
        <strain evidence="3">Hildebrandi</strain>
    </source>
</reference>
<keyword evidence="2" id="KW-1133">Transmembrane helix</keyword>
<proteinExistence type="predicted"/>
<keyword evidence="4" id="KW-1185">Reference proteome</keyword>
<dbReference type="Proteomes" id="UP000693970">
    <property type="component" value="Unassembled WGS sequence"/>
</dbReference>
<feature type="transmembrane region" description="Helical" evidence="2">
    <location>
        <begin position="33"/>
        <end position="56"/>
    </location>
</feature>
<accession>A0A9K3M414</accession>
<comment type="caution">
    <text evidence="3">The sequence shown here is derived from an EMBL/GenBank/DDBJ whole genome shotgun (WGS) entry which is preliminary data.</text>
</comment>
<dbReference type="OrthoDB" id="48379at2759"/>
<dbReference type="EMBL" id="JAGRRH010000002">
    <property type="protein sequence ID" value="KAG7373432.1"/>
    <property type="molecule type" value="Genomic_DNA"/>
</dbReference>
<protein>
    <submittedName>
        <fullName evidence="3">Uncharacterized protein</fullName>
    </submittedName>
</protein>
<evidence type="ECO:0000256" key="2">
    <source>
        <dbReference type="SAM" id="Phobius"/>
    </source>
</evidence>
<feature type="region of interest" description="Disordered" evidence="1">
    <location>
        <begin position="1458"/>
        <end position="1485"/>
    </location>
</feature>
<keyword evidence="2" id="KW-0472">Membrane</keyword>
<organism evidence="3 4">
    <name type="scientific">Nitzschia inconspicua</name>
    <dbReference type="NCBI Taxonomy" id="303405"/>
    <lineage>
        <taxon>Eukaryota</taxon>
        <taxon>Sar</taxon>
        <taxon>Stramenopiles</taxon>
        <taxon>Ochrophyta</taxon>
        <taxon>Bacillariophyta</taxon>
        <taxon>Bacillariophyceae</taxon>
        <taxon>Bacillariophycidae</taxon>
        <taxon>Bacillariales</taxon>
        <taxon>Bacillariaceae</taxon>
        <taxon>Nitzschia</taxon>
    </lineage>
</organism>
<name>A0A9K3M414_9STRA</name>
<gene>
    <name evidence="3" type="ORF">IV203_034156</name>
</gene>
<sequence length="1497" mass="168937">MAMMTIPEDHPVVQVAPEKAKTTDRSKTSSVKWVSMSTGIALILFLVAVIGTDFIVPSSHRQLVSVVSHATETSDVVAVGDQHLVRRRLQIATPSPAPTLAPALPSVQTNINITVCGTCGIPMLGPFVTTLTSSFSSEGWDATVAILGRSDCSQCGSTQENEAASSTGRFLQDRAMQETFSFEIIQVPNENATTSALNTTEPVARNSTERIEIQAFLNNTMLVNEMLVQVANATSVATGNTVDPFFFQSVSAESIMIPVPDEQINPDIPTAPPSTAANQVGNRFLMGRRYLEDIGQNLPSFGEAEDSPLFETSRMFLEELIPDEESDEEDSFQCKCLSCKDDLHCGGLWYGSVVDSPEPINRTKIHIIISHCKSDLIWLEDFSAGHIVDSVTVISKCGAEVTGGPEGTDILILPNVGRCDHTYAYYMAYMLEEKVPSYDRENAVVFFLKDDISAENLHQDGSWNSFSDMLQIASSERGFACGIQPSFIDAGPSRYFVSAYHEYETLKEFSMHSYSRNIKGYSSDTVSFHSGFRNIDEWSRSLPGNPEPQEIVPVCYGGVFAASVSNILSQDPSLWQSLTQSLSRGNNIQEGHFAERSWARLLSSSLNHAQIQALSDTADGVYLNEAAMHGPLTRTPKIYIHAGAPAAGVAAVEKSLTRHSDLLKTDGYRIAVHGHPELGVDIDRLAACMWNGFETTTFTQKQMSSTFCPPQFIRDFERFMTDSMNNTQDVILSNPWLARDSSADAIGHFLDSKWEVHPVVFYRRYYDWIAEVFKAWRSDSHFVPTAIPMSTIRQIDFIREYCKRLFYGSMIPDDAPYREFTSDKLPKNRMHHDRLVSTFHPHLLIEEMTDLKEYTYFVAKQYEEVPRFVDKVHIVNYHSDDAMSSLYCSVLSHARNSCKNIQERNWKSSEQSNATEKPIIGNLTDEEYGYVELALGAYMRGKFQLPSTADSGGFHSQVIHWAKVIRSNLDQSNHTFSDLPIECLEDFEMQRLLQVSLAYERSLLPEFFASPKGELDLRVDFATRTFCSLDVAETLRDRKWGFLFEYDEIRNLLEAYIHIGGPSTNSWDVQQAMIKDHFLFQQDNYFVAIHGATRSALKDDVVTENMLFDSDLIGPCLWDQEERNRVAIMNAESSVCKPGLLPRFRRFLDGAAVGRKNLVVSNEGLSRMSSERGLDKLFDADVWNVNIVLYYRRYFEWLESIYNKWRGSINIETIDSLSGKVQFVDFCRLVNRRLFNAGPIGIHDERQARTDALVDLVDIQEYTYPLWRQFSSMNRFQTSIHVVDHNEKGIQSLYCDIFRNAENACNSAKQGTLGFDAMAHQRSMENRELFAIENLVIGSFYRRMSLSGCESNDVDEELPILDDVAMEYWVDIVQSNMLENSVSLLDLPRDCLDESEMDLLQDVSLAFEKFLLPDKYHDGGAQELVKEFSVFRLENRFCSVDINAVTSDDKLVETLFSTDGHAAPPRPPNRHHRGDPLSENRENTAQNDDMVDIQLFF</sequence>
<evidence type="ECO:0000313" key="3">
    <source>
        <dbReference type="EMBL" id="KAG7373432.1"/>
    </source>
</evidence>
<evidence type="ECO:0000256" key="1">
    <source>
        <dbReference type="SAM" id="MobiDB-lite"/>
    </source>
</evidence>
<evidence type="ECO:0000313" key="4">
    <source>
        <dbReference type="Proteomes" id="UP000693970"/>
    </source>
</evidence>
<keyword evidence="2" id="KW-0812">Transmembrane</keyword>
<reference evidence="3" key="1">
    <citation type="journal article" date="2021" name="Sci. Rep.">
        <title>Diploid genomic architecture of Nitzschia inconspicua, an elite biomass production diatom.</title>
        <authorList>
            <person name="Oliver A."/>
            <person name="Podell S."/>
            <person name="Pinowska A."/>
            <person name="Traller J.C."/>
            <person name="Smith S.R."/>
            <person name="McClure R."/>
            <person name="Beliaev A."/>
            <person name="Bohutskyi P."/>
            <person name="Hill E.A."/>
            <person name="Rabines A."/>
            <person name="Zheng H."/>
            <person name="Allen L.Z."/>
            <person name="Kuo A."/>
            <person name="Grigoriev I.V."/>
            <person name="Allen A.E."/>
            <person name="Hazlebeck D."/>
            <person name="Allen E.E."/>
        </authorList>
    </citation>
    <scope>NUCLEOTIDE SEQUENCE</scope>
    <source>
        <strain evidence="3">Hildebrandi</strain>
    </source>
</reference>